<evidence type="ECO:0000256" key="7">
    <source>
        <dbReference type="ARBA" id="ARBA00038536"/>
    </source>
</evidence>
<keyword evidence="12" id="KW-1185">Reference proteome</keyword>
<evidence type="ECO:0000256" key="6">
    <source>
        <dbReference type="ARBA" id="ARBA00023157"/>
    </source>
</evidence>
<keyword evidence="9" id="KW-0062">Aspartic protease inhibitor</keyword>
<name>A0ABI8A4R6_FELCA</name>
<dbReference type="Gene3D" id="4.10.75.10">
    <property type="entry name" value="Elafin-like"/>
    <property type="match status" value="2"/>
</dbReference>
<dbReference type="PANTHER" id="PTHR19441">
    <property type="entry name" value="WHEY ACDIC PROTEIN WAP"/>
    <property type="match status" value="1"/>
</dbReference>
<comment type="subcellular location">
    <subcellularLocation>
        <location evidence="1">Secreted</location>
    </subcellularLocation>
</comment>
<dbReference type="Proteomes" id="UP000823872">
    <property type="component" value="Chromosome A3"/>
</dbReference>
<evidence type="ECO:0000256" key="5">
    <source>
        <dbReference type="ARBA" id="ARBA00022737"/>
    </source>
</evidence>
<sequence length="161" mass="17129">GQGLGKPCTHKCRGPRAWRWGPLKAVRGAPRARDLIPRSWRSGAPVGRLPGLGLLAPLTVGLPGREAEKTGVCPQLQADLNCTQECQSDAQCADNLKCCQAGCATICHLPDEKQGSCPHVNTDFPQLGLCQDQCKVDSQCPGLLKCCYNGCGKVSCITPVF</sequence>
<evidence type="ECO:0000256" key="4">
    <source>
        <dbReference type="ARBA" id="ARBA00022729"/>
    </source>
</evidence>
<keyword evidence="2" id="KW-0964">Secreted</keyword>
<keyword evidence="4" id="KW-0732">Signal</keyword>
<dbReference type="InterPro" id="IPR050514">
    <property type="entry name" value="WAP_four-disulfide_core"/>
</dbReference>
<dbReference type="SMART" id="SM00217">
    <property type="entry name" value="WAP"/>
    <property type="match status" value="2"/>
</dbReference>
<evidence type="ECO:0000256" key="9">
    <source>
        <dbReference type="ARBA" id="ARBA00043261"/>
    </source>
</evidence>
<keyword evidence="6" id="KW-1015">Disulfide bond</keyword>
<reference evidence="11" key="3">
    <citation type="submission" date="2025-09" db="UniProtKB">
        <authorList>
            <consortium name="Ensembl"/>
        </authorList>
    </citation>
    <scope>IDENTIFICATION</scope>
    <source>
        <strain evidence="11">breed Abyssinian</strain>
    </source>
</reference>
<evidence type="ECO:0000256" key="2">
    <source>
        <dbReference type="ARBA" id="ARBA00022525"/>
    </source>
</evidence>
<proteinExistence type="predicted"/>
<reference evidence="11 12" key="1">
    <citation type="submission" date="2021-02" db="EMBL/GenBank/DDBJ databases">
        <title>Safari Cat Assemblies.</title>
        <authorList>
            <person name="Bredemeyer K.R."/>
            <person name="Murphy W.J."/>
        </authorList>
    </citation>
    <scope>NUCLEOTIDE SEQUENCE [LARGE SCALE GENOMIC DNA]</scope>
</reference>
<accession>A0ABI8A4R6</accession>
<reference evidence="11" key="2">
    <citation type="submission" date="2025-08" db="UniProtKB">
        <authorList>
            <consortium name="Ensembl"/>
        </authorList>
    </citation>
    <scope>IDENTIFICATION</scope>
    <source>
        <strain evidence="11">breed Abyssinian</strain>
    </source>
</reference>
<gene>
    <name evidence="11" type="primary">WFDC2</name>
</gene>
<keyword evidence="3" id="KW-0646">Protease inhibitor</keyword>
<dbReference type="Pfam" id="PF00095">
    <property type="entry name" value="WAP"/>
    <property type="match status" value="2"/>
</dbReference>
<dbReference type="Ensembl" id="ENSFCTT00005077555.1">
    <property type="protein sequence ID" value="ENSFCTP00005054238.1"/>
    <property type="gene ID" value="ENSFCTG00005027418.1"/>
</dbReference>
<comment type="subunit">
    <text evidence="7">Homotrimer; disulfide-linked.</text>
</comment>
<evidence type="ECO:0000256" key="1">
    <source>
        <dbReference type="ARBA" id="ARBA00004613"/>
    </source>
</evidence>
<dbReference type="PRINTS" id="PR00003">
    <property type="entry name" value="4DISULPHCORE"/>
</dbReference>
<feature type="domain" description="WAP" evidence="10">
    <location>
        <begin position="110"/>
        <end position="160"/>
    </location>
</feature>
<dbReference type="GeneTree" id="ENSGT00730000111410"/>
<keyword evidence="5" id="KW-0677">Repeat</keyword>
<dbReference type="CDD" id="cd00199">
    <property type="entry name" value="WAP"/>
    <property type="match status" value="1"/>
</dbReference>
<evidence type="ECO:0000256" key="8">
    <source>
        <dbReference type="ARBA" id="ARBA00040032"/>
    </source>
</evidence>
<evidence type="ECO:0000313" key="12">
    <source>
        <dbReference type="Proteomes" id="UP000823872"/>
    </source>
</evidence>
<dbReference type="PROSITE" id="PS51390">
    <property type="entry name" value="WAP"/>
    <property type="match status" value="1"/>
</dbReference>
<dbReference type="SUPFAM" id="SSF57256">
    <property type="entry name" value="Elafin-like"/>
    <property type="match status" value="2"/>
</dbReference>
<evidence type="ECO:0000313" key="11">
    <source>
        <dbReference type="Ensembl" id="ENSFCTP00005054238.1"/>
    </source>
</evidence>
<organism evidence="11 12">
    <name type="scientific">Felis catus</name>
    <name type="common">Cat</name>
    <name type="synonym">Felis silvestris catus</name>
    <dbReference type="NCBI Taxonomy" id="9685"/>
    <lineage>
        <taxon>Eukaryota</taxon>
        <taxon>Metazoa</taxon>
        <taxon>Chordata</taxon>
        <taxon>Craniata</taxon>
        <taxon>Vertebrata</taxon>
        <taxon>Euteleostomi</taxon>
        <taxon>Mammalia</taxon>
        <taxon>Eutheria</taxon>
        <taxon>Laurasiatheria</taxon>
        <taxon>Carnivora</taxon>
        <taxon>Feliformia</taxon>
        <taxon>Felidae</taxon>
        <taxon>Felinae</taxon>
        <taxon>Felis</taxon>
    </lineage>
</organism>
<evidence type="ECO:0000259" key="10">
    <source>
        <dbReference type="PROSITE" id="PS51390"/>
    </source>
</evidence>
<dbReference type="InterPro" id="IPR036645">
    <property type="entry name" value="Elafin-like_sf"/>
</dbReference>
<protein>
    <recommendedName>
        <fullName evidence="8">WAP four-disulfide core domain protein 2</fullName>
    </recommendedName>
</protein>
<dbReference type="InterPro" id="IPR008197">
    <property type="entry name" value="WAP_dom"/>
</dbReference>
<evidence type="ECO:0000256" key="3">
    <source>
        <dbReference type="ARBA" id="ARBA00022690"/>
    </source>
</evidence>
<dbReference type="PANTHER" id="PTHR19441:SF34">
    <property type="entry name" value="WAP FOUR-DISULFIDE CORE DOMAIN PROTEIN 2"/>
    <property type="match status" value="1"/>
</dbReference>